<dbReference type="InParanoid" id="A0A136IQ12"/>
<keyword evidence="4 5" id="KW-0472">Membrane</keyword>
<dbReference type="InterPro" id="IPR036259">
    <property type="entry name" value="MFS_trans_sf"/>
</dbReference>
<dbReference type="OrthoDB" id="268400at2759"/>
<feature type="transmembrane region" description="Helical" evidence="5">
    <location>
        <begin position="412"/>
        <end position="433"/>
    </location>
</feature>
<keyword evidence="2 5" id="KW-0812">Transmembrane</keyword>
<evidence type="ECO:0000256" key="2">
    <source>
        <dbReference type="ARBA" id="ARBA00022692"/>
    </source>
</evidence>
<feature type="transmembrane region" description="Helical" evidence="5">
    <location>
        <begin position="329"/>
        <end position="353"/>
    </location>
</feature>
<proteinExistence type="predicted"/>
<feature type="transmembrane region" description="Helical" evidence="5">
    <location>
        <begin position="192"/>
        <end position="213"/>
    </location>
</feature>
<feature type="transmembrane region" description="Helical" evidence="5">
    <location>
        <begin position="373"/>
        <end position="392"/>
    </location>
</feature>
<dbReference type="EMBL" id="KQ964265">
    <property type="protein sequence ID" value="KXJ86990.1"/>
    <property type="molecule type" value="Genomic_DNA"/>
</dbReference>
<dbReference type="SUPFAM" id="SSF103473">
    <property type="entry name" value="MFS general substrate transporter"/>
    <property type="match status" value="1"/>
</dbReference>
<keyword evidence="7" id="KW-1185">Reference proteome</keyword>
<evidence type="ECO:0000256" key="1">
    <source>
        <dbReference type="ARBA" id="ARBA00004141"/>
    </source>
</evidence>
<dbReference type="STRING" id="196109.A0A136IQ12"/>
<keyword evidence="3 5" id="KW-1133">Transmembrane helix</keyword>
<feature type="transmembrane region" description="Helical" evidence="5">
    <location>
        <begin position="60"/>
        <end position="83"/>
    </location>
</feature>
<evidence type="ECO:0000313" key="6">
    <source>
        <dbReference type="EMBL" id="KXJ86990.1"/>
    </source>
</evidence>
<dbReference type="InterPro" id="IPR011701">
    <property type="entry name" value="MFS"/>
</dbReference>
<sequence>MAAIDNAGAEAPVKTVTPDHVEDREGGVLLYDEEGHACRLPVPSSSPNDPLNFGPWRQRLILVAVCAYGITSFGVIQVTPLFFSKLIPLYKAQSRGQFPASQIIDLASYPSLCMGLGNFLFVPLSMALGRRFSFILCNVLLLAAIIWAALSDSFMSHLGARCLQGLTAGVADCLLPIIVLDMTFLDRRSSRLVAYWTLTAVGSSLLIVPVPFITEKAGGNWRVGYWYWAAFAIFSLLAVVFFVPETFFHRKAAQFDGKTHVTDPYGTHRTFLTPEAAREAGFEVADDSQSEMEAPAGGKSYRRQLAPFTVQRSPVASFCGAFRDIFTCLLIPGTFWALLFNSMVFGGLVALSLTYTERLELDPWHFSPSTVGTVQVGAAVGSLVGLAFGELAEPTSRWLTRRNHGVREPEHVLPNFIIPTISAFAGFIVYGTVGAEPQKYSWVGIHAAFALFYFGFCAISAVTGVWLGELLPHMSGPAIVLTCGGRNAVSFGYSSQFVGWIASIGFRETYILYGGVLFALGFLAIPLYFVNPQIRRAMRDVKWLNAY</sequence>
<organism evidence="6 7">
    <name type="scientific">Microdochium bolleyi</name>
    <dbReference type="NCBI Taxonomy" id="196109"/>
    <lineage>
        <taxon>Eukaryota</taxon>
        <taxon>Fungi</taxon>
        <taxon>Dikarya</taxon>
        <taxon>Ascomycota</taxon>
        <taxon>Pezizomycotina</taxon>
        <taxon>Sordariomycetes</taxon>
        <taxon>Xylariomycetidae</taxon>
        <taxon>Xylariales</taxon>
        <taxon>Microdochiaceae</taxon>
        <taxon>Microdochium</taxon>
    </lineage>
</organism>
<dbReference type="PANTHER" id="PTHR23502:SF164">
    <property type="entry name" value="MAJOR FACILITATOR SUPERFAMILY (MFS) PROFILE DOMAIN-CONTAINING PROTEIN"/>
    <property type="match status" value="1"/>
</dbReference>
<dbReference type="PANTHER" id="PTHR23502">
    <property type="entry name" value="MAJOR FACILITATOR SUPERFAMILY"/>
    <property type="match status" value="1"/>
</dbReference>
<evidence type="ECO:0000256" key="3">
    <source>
        <dbReference type="ARBA" id="ARBA00022989"/>
    </source>
</evidence>
<reference evidence="7" key="1">
    <citation type="submission" date="2016-02" db="EMBL/GenBank/DDBJ databases">
        <title>Draft genome sequence of Microdochium bolleyi, a fungal endophyte of beachgrass.</title>
        <authorList>
            <consortium name="DOE Joint Genome Institute"/>
            <person name="David A.S."/>
            <person name="May G."/>
            <person name="Haridas S."/>
            <person name="Lim J."/>
            <person name="Wang M."/>
            <person name="Labutti K."/>
            <person name="Lipzen A."/>
            <person name="Barry K."/>
            <person name="Grigoriev I.V."/>
        </authorList>
    </citation>
    <scope>NUCLEOTIDE SEQUENCE [LARGE SCALE GENOMIC DNA]</scope>
    <source>
        <strain evidence="7">J235TASD1</strain>
    </source>
</reference>
<feature type="transmembrane region" description="Helical" evidence="5">
    <location>
        <begin position="103"/>
        <end position="125"/>
    </location>
</feature>
<feature type="transmembrane region" description="Helical" evidence="5">
    <location>
        <begin position="479"/>
        <end position="504"/>
    </location>
</feature>
<name>A0A136IQ12_9PEZI</name>
<feature type="transmembrane region" description="Helical" evidence="5">
    <location>
        <begin position="510"/>
        <end position="530"/>
    </location>
</feature>
<dbReference type="GO" id="GO:0022857">
    <property type="term" value="F:transmembrane transporter activity"/>
    <property type="evidence" value="ECO:0007669"/>
    <property type="project" value="InterPro"/>
</dbReference>
<evidence type="ECO:0000256" key="5">
    <source>
        <dbReference type="SAM" id="Phobius"/>
    </source>
</evidence>
<dbReference type="Gene3D" id="1.20.1250.20">
    <property type="entry name" value="MFS general substrate transporter like domains"/>
    <property type="match status" value="1"/>
</dbReference>
<dbReference type="GO" id="GO:0005886">
    <property type="term" value="C:plasma membrane"/>
    <property type="evidence" value="ECO:0007669"/>
    <property type="project" value="TreeGrafter"/>
</dbReference>
<evidence type="ECO:0000313" key="7">
    <source>
        <dbReference type="Proteomes" id="UP000070501"/>
    </source>
</evidence>
<protein>
    <submittedName>
        <fullName evidence="6">Major facilitator superfamily domain-containing protein</fullName>
    </submittedName>
</protein>
<dbReference type="AlphaFoldDB" id="A0A136IQ12"/>
<evidence type="ECO:0000256" key="4">
    <source>
        <dbReference type="ARBA" id="ARBA00023136"/>
    </source>
</evidence>
<dbReference type="Pfam" id="PF07690">
    <property type="entry name" value="MFS_1"/>
    <property type="match status" value="1"/>
</dbReference>
<feature type="transmembrane region" description="Helical" evidence="5">
    <location>
        <begin position="445"/>
        <end position="467"/>
    </location>
</feature>
<dbReference type="Proteomes" id="UP000070501">
    <property type="component" value="Unassembled WGS sequence"/>
</dbReference>
<accession>A0A136IQ12</accession>
<feature type="transmembrane region" description="Helical" evidence="5">
    <location>
        <begin position="132"/>
        <end position="150"/>
    </location>
</feature>
<feature type="transmembrane region" description="Helical" evidence="5">
    <location>
        <begin position="162"/>
        <end position="180"/>
    </location>
</feature>
<comment type="subcellular location">
    <subcellularLocation>
        <location evidence="1">Membrane</location>
        <topology evidence="1">Multi-pass membrane protein</topology>
    </subcellularLocation>
</comment>
<gene>
    <name evidence="6" type="ORF">Micbo1qcDRAFT_125434</name>
</gene>
<feature type="transmembrane region" description="Helical" evidence="5">
    <location>
        <begin position="225"/>
        <end position="243"/>
    </location>
</feature>